<dbReference type="Proteomes" id="UP001235939">
    <property type="component" value="Chromosome 02"/>
</dbReference>
<dbReference type="PANTHER" id="PTHR37984:SF5">
    <property type="entry name" value="PROTEIN NYNRIN-LIKE"/>
    <property type="match status" value="1"/>
</dbReference>
<keyword evidence="4" id="KW-1185">Reference proteome</keyword>
<feature type="compositionally biased region" description="Basic residues" evidence="1">
    <location>
        <begin position="84"/>
        <end position="98"/>
    </location>
</feature>
<evidence type="ECO:0000256" key="1">
    <source>
        <dbReference type="SAM" id="MobiDB-lite"/>
    </source>
</evidence>
<reference evidence="3 4" key="1">
    <citation type="submission" date="2022-01" db="EMBL/GenBank/DDBJ databases">
        <title>A chromosomal length assembly of Cordylochernes scorpioides.</title>
        <authorList>
            <person name="Zeh D."/>
            <person name="Zeh J."/>
        </authorList>
    </citation>
    <scope>NUCLEOTIDE SEQUENCE [LARGE SCALE GENOMIC DNA]</scope>
    <source>
        <strain evidence="3">IN4F17</strain>
        <tissue evidence="3">Whole Body</tissue>
    </source>
</reference>
<dbReference type="Gene3D" id="3.30.70.270">
    <property type="match status" value="1"/>
</dbReference>
<dbReference type="InterPro" id="IPR050951">
    <property type="entry name" value="Retrovirus_Pol_polyprotein"/>
</dbReference>
<dbReference type="SUPFAM" id="SSF56672">
    <property type="entry name" value="DNA/RNA polymerases"/>
    <property type="match status" value="1"/>
</dbReference>
<dbReference type="PANTHER" id="PTHR37984">
    <property type="entry name" value="PROTEIN CBG26694"/>
    <property type="match status" value="1"/>
</dbReference>
<feature type="region of interest" description="Disordered" evidence="1">
    <location>
        <begin position="83"/>
        <end position="102"/>
    </location>
</feature>
<dbReference type="InterPro" id="IPR043502">
    <property type="entry name" value="DNA/RNA_pol_sf"/>
</dbReference>
<dbReference type="EMBL" id="CP092864">
    <property type="protein sequence ID" value="UYV63244.1"/>
    <property type="molecule type" value="Genomic_DNA"/>
</dbReference>
<gene>
    <name evidence="3" type="ORF">LAZ67_2003534</name>
</gene>
<dbReference type="InterPro" id="IPR000477">
    <property type="entry name" value="RT_dom"/>
</dbReference>
<dbReference type="CDD" id="cd01647">
    <property type="entry name" value="RT_LTR"/>
    <property type="match status" value="1"/>
</dbReference>
<evidence type="ECO:0000313" key="4">
    <source>
        <dbReference type="Proteomes" id="UP001235939"/>
    </source>
</evidence>
<evidence type="ECO:0000259" key="2">
    <source>
        <dbReference type="Pfam" id="PF00078"/>
    </source>
</evidence>
<name>A0ABY6K375_9ARAC</name>
<organism evidence="3 4">
    <name type="scientific">Cordylochernes scorpioides</name>
    <dbReference type="NCBI Taxonomy" id="51811"/>
    <lineage>
        <taxon>Eukaryota</taxon>
        <taxon>Metazoa</taxon>
        <taxon>Ecdysozoa</taxon>
        <taxon>Arthropoda</taxon>
        <taxon>Chelicerata</taxon>
        <taxon>Arachnida</taxon>
        <taxon>Pseudoscorpiones</taxon>
        <taxon>Cheliferoidea</taxon>
        <taxon>Chernetidae</taxon>
        <taxon>Cordylochernes</taxon>
    </lineage>
</organism>
<evidence type="ECO:0000313" key="3">
    <source>
        <dbReference type="EMBL" id="UYV63244.1"/>
    </source>
</evidence>
<sequence length="342" mass="39100">MLEHGIITTSVSPYASPITLVTKRDKSKRFCVDYRRINEIIAPDVHPLPLIENILDKLSRAKYFSSADISSAYWQVEIDPSSQRRPKSFKTRAPRLRQPRADGQLTASLDISQWHPDGGQHAETPLHSLPSRVIVEGGKNSFPAPFSYRIEIRQSQGRYRQQKPLHPLSSHTARRNDAFSMHRAAFGVSESSLARLLTEPSRSDLVKPVLRSNRTPPPPFSPRTLIQYSLNLPSNQGPLRRLREFIGKVADRALSFGLRAILQNIVKRDLEHHSYRLYRRQALSEAAMKNRLDKAKKFISMIGVGRLSDIVLESLKKALQRKWARFDVKYLRPTVESITKRL</sequence>
<accession>A0ABY6K375</accession>
<dbReference type="InterPro" id="IPR043128">
    <property type="entry name" value="Rev_trsase/Diguanyl_cyclase"/>
</dbReference>
<feature type="domain" description="Reverse transcriptase" evidence="2">
    <location>
        <begin position="22"/>
        <end position="92"/>
    </location>
</feature>
<dbReference type="Gene3D" id="3.10.10.10">
    <property type="entry name" value="HIV Type 1 Reverse Transcriptase, subunit A, domain 1"/>
    <property type="match status" value="1"/>
</dbReference>
<proteinExistence type="predicted"/>
<protein>
    <recommendedName>
        <fullName evidence="2">Reverse transcriptase domain-containing protein</fullName>
    </recommendedName>
</protein>
<dbReference type="Pfam" id="PF00078">
    <property type="entry name" value="RVT_1"/>
    <property type="match status" value="1"/>
</dbReference>